<dbReference type="AlphaFoldDB" id="A0A1H8JG11"/>
<reference evidence="2 3" key="1">
    <citation type="submission" date="2016-10" db="EMBL/GenBank/DDBJ databases">
        <authorList>
            <person name="de Groot N.N."/>
        </authorList>
    </citation>
    <scope>NUCLEOTIDE SEQUENCE [LARGE SCALE GENOMIC DNA]</scope>
    <source>
        <strain evidence="2 3">DSM 46701</strain>
    </source>
</reference>
<dbReference type="Pfam" id="PF14594">
    <property type="entry name" value="Sipho_Gp37"/>
    <property type="match status" value="1"/>
</dbReference>
<keyword evidence="3" id="KW-1185">Reference proteome</keyword>
<dbReference type="InterPro" id="IPR029432">
    <property type="entry name" value="Gp28/Gp37-like_dom"/>
</dbReference>
<name>A0A1H8JG11_9BACL</name>
<dbReference type="STRING" id="1173111.SAMN05444955_1254"/>
<evidence type="ECO:0000313" key="3">
    <source>
        <dbReference type="Proteomes" id="UP000199695"/>
    </source>
</evidence>
<evidence type="ECO:0000259" key="1">
    <source>
        <dbReference type="Pfam" id="PF14594"/>
    </source>
</evidence>
<protein>
    <submittedName>
        <fullName evidence="2">Virus ReqiPepy6 Gp37-like protein</fullName>
    </submittedName>
</protein>
<dbReference type="EMBL" id="FOCQ01000025">
    <property type="protein sequence ID" value="SEN79783.1"/>
    <property type="molecule type" value="Genomic_DNA"/>
</dbReference>
<evidence type="ECO:0000313" key="2">
    <source>
        <dbReference type="EMBL" id="SEN79783.1"/>
    </source>
</evidence>
<dbReference type="OrthoDB" id="9255846at2"/>
<sequence>MAQYQIFIRDYNLQVAELVDDFINLTFTRRFNRMGEWELNLKFGNKAAQKLIELVNAQDGSGNPLNFGKSGILVIRNGSIIFSGPARHLEEDWSDQGHTLKVIGPDDMVWPAMRFGIPGALFSYETTYSSEFYSQTGYADAVIKGLARKQFGVDAPTNRRFTFINIAANANQGYSSVASNVRFDNVLDEMIRVADVSEWNGYPIGIQCIQNTSNTLGFSTYVPPDKSSSVIFSPDLGNIRSYKFIQAGPKANVVMAGDKGQGTARQFQVAGNGGVQRRWGVSEDFIDGSQSTNTTKLLQQVHSGLRERDQINSYSFIPNELVKGSMFQTDYNLGDKVTFQLRGKRVSQIVREVKISLSPEGEIIEPVMTDQSGHEMLNLFKNLKSLNARMKQRENF</sequence>
<gene>
    <name evidence="2" type="ORF">SAMN05444955_1254</name>
</gene>
<organism evidence="2 3">
    <name type="scientific">Lihuaxuella thermophila</name>
    <dbReference type="NCBI Taxonomy" id="1173111"/>
    <lineage>
        <taxon>Bacteria</taxon>
        <taxon>Bacillati</taxon>
        <taxon>Bacillota</taxon>
        <taxon>Bacilli</taxon>
        <taxon>Bacillales</taxon>
        <taxon>Thermoactinomycetaceae</taxon>
        <taxon>Lihuaxuella</taxon>
    </lineage>
</organism>
<dbReference type="Proteomes" id="UP000199695">
    <property type="component" value="Unassembled WGS sequence"/>
</dbReference>
<accession>A0A1H8JG11</accession>
<feature type="domain" description="Gp28/Gp37-like" evidence="1">
    <location>
        <begin position="6"/>
        <end position="366"/>
    </location>
</feature>
<proteinExistence type="predicted"/>
<dbReference type="RefSeq" id="WP_089973289.1">
    <property type="nucleotide sequence ID" value="NZ_FOCQ01000025.1"/>
</dbReference>